<dbReference type="SFLD" id="SFLDG01082">
    <property type="entry name" value="B12-binding_domain_containing"/>
    <property type="match status" value="1"/>
</dbReference>
<dbReference type="GO" id="GO:0046872">
    <property type="term" value="F:metal ion binding"/>
    <property type="evidence" value="ECO:0007669"/>
    <property type="project" value="UniProtKB-KW"/>
</dbReference>
<keyword evidence="4" id="KW-0408">Iron</keyword>
<evidence type="ECO:0000256" key="4">
    <source>
        <dbReference type="ARBA" id="ARBA00023004"/>
    </source>
</evidence>
<evidence type="ECO:0000313" key="7">
    <source>
        <dbReference type="EMBL" id="SHM82424.1"/>
    </source>
</evidence>
<comment type="cofactor">
    <cofactor evidence="1">
        <name>[4Fe-4S] cluster</name>
        <dbReference type="ChEBI" id="CHEBI:49883"/>
    </cofactor>
</comment>
<name>A0A1M7LWA6_9FIRM</name>
<dbReference type="GO" id="GO:0051536">
    <property type="term" value="F:iron-sulfur cluster binding"/>
    <property type="evidence" value="ECO:0007669"/>
    <property type="project" value="UniProtKB-KW"/>
</dbReference>
<dbReference type="SMART" id="SM00729">
    <property type="entry name" value="Elp3"/>
    <property type="match status" value="1"/>
</dbReference>
<keyword evidence="2" id="KW-0949">S-adenosyl-L-methionine</keyword>
<dbReference type="InterPro" id="IPR023404">
    <property type="entry name" value="rSAM_horseshoe"/>
</dbReference>
<dbReference type="InterPro" id="IPR006638">
    <property type="entry name" value="Elp3/MiaA/NifB-like_rSAM"/>
</dbReference>
<dbReference type="InterPro" id="IPR058240">
    <property type="entry name" value="rSAM_sf"/>
</dbReference>
<protein>
    <submittedName>
        <fullName evidence="7">Radical SAM superfamily protein</fullName>
    </submittedName>
</protein>
<dbReference type="PROSITE" id="PS51918">
    <property type="entry name" value="RADICAL_SAM"/>
    <property type="match status" value="1"/>
</dbReference>
<dbReference type="PANTHER" id="PTHR43409:SF7">
    <property type="entry name" value="BLL1977 PROTEIN"/>
    <property type="match status" value="1"/>
</dbReference>
<dbReference type="InterPro" id="IPR007197">
    <property type="entry name" value="rSAM"/>
</dbReference>
<sequence length="640" mass="75089">MRKIAIINNFGMFPSNPPNSTSKVCSLLKRETNIDVKHIDLNLLIWKKILSKDFLNKCEIHEERLTHSNVSFCEKLTKKTFSAIKSNVLENIEEAINVFKDKKLFADTNTLSWAVNIVTQAQQIIYNTYGTLIHNKMIFWPEIGSDTNDLDKVFKYSMDREHNPLIDLMESTIMQYLIELNPEVVGIDIVFPWEIVQVVTLNKLIKKHLPNTHINFLGYGFDEFCYSRVVDNLIINEKLMLEFDSIFLVRNDNSLSELYKNPNVDLSSLESLAYYTEDKKIEVKGPLYENVIDHSIIPDYSDLNLEEYFSPEIVFTDKLSNKCFWSKCTFCNINKFKSQRYELNIESYLNVVKHYIEKYNCENLFLLDEAASPMLVEKFSKGLIKNEIRIHWSIRTRIDSGFDERLISLMHEAGCREMWIGFEAASPRILKNMNKTNNPNEYVNIANNEMKWCKKYGIGLHFCLILGFPNELELDREELKKFFISTEDHISKVPFFVTFNCFNLNSETYIYDHYKEFGIERIDYNVNSFNMINIPFIREDTGKSQSEMELALEPFCDELVDIFVKNVSNKLLWFTIADSCWEMLFKKYNSNGNPFQEKPNVVSKVIIKLYLHLSKNSFLLKMFNKLLNNKVINSKSTLYH</sequence>
<accession>A0A1M7LWA6</accession>
<dbReference type="SUPFAM" id="SSF102114">
    <property type="entry name" value="Radical SAM enzymes"/>
    <property type="match status" value="1"/>
</dbReference>
<dbReference type="EMBL" id="FRCP01000018">
    <property type="protein sequence ID" value="SHM82424.1"/>
    <property type="molecule type" value="Genomic_DNA"/>
</dbReference>
<feature type="domain" description="Radical SAM core" evidence="6">
    <location>
        <begin position="309"/>
        <end position="535"/>
    </location>
</feature>
<organism evidence="7 8">
    <name type="scientific">Anaerosporobacter mobilis DSM 15930</name>
    <dbReference type="NCBI Taxonomy" id="1120996"/>
    <lineage>
        <taxon>Bacteria</taxon>
        <taxon>Bacillati</taxon>
        <taxon>Bacillota</taxon>
        <taxon>Clostridia</taxon>
        <taxon>Lachnospirales</taxon>
        <taxon>Lachnospiraceae</taxon>
        <taxon>Anaerosporobacter</taxon>
    </lineage>
</organism>
<dbReference type="GO" id="GO:0005829">
    <property type="term" value="C:cytosol"/>
    <property type="evidence" value="ECO:0007669"/>
    <property type="project" value="TreeGrafter"/>
</dbReference>
<dbReference type="GO" id="GO:0003824">
    <property type="term" value="F:catalytic activity"/>
    <property type="evidence" value="ECO:0007669"/>
    <property type="project" value="InterPro"/>
</dbReference>
<dbReference type="SFLD" id="SFLDS00029">
    <property type="entry name" value="Radical_SAM"/>
    <property type="match status" value="1"/>
</dbReference>
<evidence type="ECO:0000256" key="5">
    <source>
        <dbReference type="ARBA" id="ARBA00023014"/>
    </source>
</evidence>
<evidence type="ECO:0000259" key="6">
    <source>
        <dbReference type="PROSITE" id="PS51918"/>
    </source>
</evidence>
<dbReference type="Pfam" id="PF04055">
    <property type="entry name" value="Radical_SAM"/>
    <property type="match status" value="1"/>
</dbReference>
<dbReference type="InterPro" id="IPR051198">
    <property type="entry name" value="BchE-like"/>
</dbReference>
<dbReference type="RefSeq" id="WP_073289644.1">
    <property type="nucleotide sequence ID" value="NZ_FRCP01000018.1"/>
</dbReference>
<dbReference type="STRING" id="1120996.SAMN02746066_03449"/>
<keyword evidence="3" id="KW-0479">Metal-binding</keyword>
<keyword evidence="5" id="KW-0411">Iron-sulfur</keyword>
<evidence type="ECO:0000256" key="2">
    <source>
        <dbReference type="ARBA" id="ARBA00022691"/>
    </source>
</evidence>
<evidence type="ECO:0000256" key="1">
    <source>
        <dbReference type="ARBA" id="ARBA00001966"/>
    </source>
</evidence>
<dbReference type="Gene3D" id="3.80.30.20">
    <property type="entry name" value="tm_1862 like domain"/>
    <property type="match status" value="1"/>
</dbReference>
<dbReference type="OrthoDB" id="9777636at2"/>
<gene>
    <name evidence="7" type="ORF">SAMN02746066_03449</name>
</gene>
<keyword evidence="8" id="KW-1185">Reference proteome</keyword>
<proteinExistence type="predicted"/>
<dbReference type="Proteomes" id="UP000184038">
    <property type="component" value="Unassembled WGS sequence"/>
</dbReference>
<dbReference type="AlphaFoldDB" id="A0A1M7LWA6"/>
<evidence type="ECO:0000256" key="3">
    <source>
        <dbReference type="ARBA" id="ARBA00022723"/>
    </source>
</evidence>
<dbReference type="PANTHER" id="PTHR43409">
    <property type="entry name" value="ANAEROBIC MAGNESIUM-PROTOPORPHYRIN IX MONOMETHYL ESTER CYCLASE-RELATED"/>
    <property type="match status" value="1"/>
</dbReference>
<evidence type="ECO:0000313" key="8">
    <source>
        <dbReference type="Proteomes" id="UP000184038"/>
    </source>
</evidence>
<reference evidence="7 8" key="1">
    <citation type="submission" date="2016-11" db="EMBL/GenBank/DDBJ databases">
        <authorList>
            <person name="Jaros S."/>
            <person name="Januszkiewicz K."/>
            <person name="Wedrychowicz H."/>
        </authorList>
    </citation>
    <scope>NUCLEOTIDE SEQUENCE [LARGE SCALE GENOMIC DNA]</scope>
    <source>
        <strain evidence="7 8">DSM 15930</strain>
    </source>
</reference>